<dbReference type="Proteomes" id="UP001301140">
    <property type="component" value="Unassembled WGS sequence"/>
</dbReference>
<evidence type="ECO:0000313" key="2">
    <source>
        <dbReference type="Proteomes" id="UP001301140"/>
    </source>
</evidence>
<organism evidence="1 2">
    <name type="scientific">Marinimicrococcus flavescens</name>
    <dbReference type="NCBI Taxonomy" id="3031815"/>
    <lineage>
        <taxon>Bacteria</taxon>
        <taxon>Pseudomonadati</taxon>
        <taxon>Pseudomonadota</taxon>
        <taxon>Alphaproteobacteria</taxon>
        <taxon>Geminicoccales</taxon>
        <taxon>Geminicoccaceae</taxon>
        <taxon>Marinimicrococcus</taxon>
    </lineage>
</organism>
<evidence type="ECO:0000313" key="1">
    <source>
        <dbReference type="EMBL" id="MDF1586128.1"/>
    </source>
</evidence>
<keyword evidence="2" id="KW-1185">Reference proteome</keyword>
<comment type="caution">
    <text evidence="1">The sequence shown here is derived from an EMBL/GenBank/DDBJ whole genome shotgun (WGS) entry which is preliminary data.</text>
</comment>
<proteinExistence type="predicted"/>
<gene>
    <name evidence="1" type="ORF">PZ740_07000</name>
</gene>
<evidence type="ECO:0008006" key="3">
    <source>
        <dbReference type="Google" id="ProtNLM"/>
    </source>
</evidence>
<sequence>MSESRTTTDHAAIKRWAEERGGRPAVVAATHRDEGAARPGEAGGILRIDFEGTGDAPGLETISWDEFFEIFEANKLAFLHQEKTSDGSTSRFFKLVSR</sequence>
<dbReference type="RefSeq" id="WP_327788544.1">
    <property type="nucleotide sequence ID" value="NZ_JARGEQ010000073.1"/>
</dbReference>
<dbReference type="AlphaFoldDB" id="A0AAP3UYP4"/>
<protein>
    <recommendedName>
        <fullName evidence="3">1,4-alpha-glucan branching enzyme</fullName>
    </recommendedName>
</protein>
<name>A0AAP3UYP4_9PROT</name>
<accession>A0AAP3UYP4</accession>
<reference evidence="1 2" key="1">
    <citation type="submission" date="2023-03" db="EMBL/GenBank/DDBJ databases">
        <title>YIM 152171 draft genome.</title>
        <authorList>
            <person name="Yang Z."/>
        </authorList>
    </citation>
    <scope>NUCLEOTIDE SEQUENCE [LARGE SCALE GENOMIC DNA]</scope>
    <source>
        <strain evidence="1 2">YIM 152171</strain>
    </source>
</reference>
<dbReference type="EMBL" id="JARGEQ010000073">
    <property type="protein sequence ID" value="MDF1586128.1"/>
    <property type="molecule type" value="Genomic_DNA"/>
</dbReference>